<accession>A0A1G1VE85</accession>
<feature type="transmembrane region" description="Helical" evidence="8">
    <location>
        <begin position="271"/>
        <end position="289"/>
    </location>
</feature>
<keyword evidence="2" id="KW-1003">Cell membrane</keyword>
<dbReference type="PANTHER" id="PTHR33908:SF11">
    <property type="entry name" value="MEMBRANE PROTEIN"/>
    <property type="match status" value="1"/>
</dbReference>
<feature type="transmembrane region" description="Helical" evidence="8">
    <location>
        <begin position="351"/>
        <end position="371"/>
    </location>
</feature>
<dbReference type="GO" id="GO:0009103">
    <property type="term" value="P:lipopolysaccharide biosynthetic process"/>
    <property type="evidence" value="ECO:0007669"/>
    <property type="project" value="UniProtKB-ARBA"/>
</dbReference>
<feature type="transmembrane region" description="Helical" evidence="8">
    <location>
        <begin position="114"/>
        <end position="133"/>
    </location>
</feature>
<dbReference type="GO" id="GO:0005886">
    <property type="term" value="C:plasma membrane"/>
    <property type="evidence" value="ECO:0007669"/>
    <property type="project" value="UniProtKB-SubCell"/>
</dbReference>
<keyword evidence="7 8" id="KW-0472">Membrane</keyword>
<dbReference type="Pfam" id="PF13231">
    <property type="entry name" value="PMT_2"/>
    <property type="match status" value="1"/>
</dbReference>
<feature type="domain" description="Glycosyltransferase RgtA/B/C/D-like" evidence="9">
    <location>
        <begin position="68"/>
        <end position="222"/>
    </location>
</feature>
<evidence type="ECO:0000256" key="8">
    <source>
        <dbReference type="SAM" id="Phobius"/>
    </source>
</evidence>
<evidence type="ECO:0000256" key="5">
    <source>
        <dbReference type="ARBA" id="ARBA00022692"/>
    </source>
</evidence>
<evidence type="ECO:0000256" key="2">
    <source>
        <dbReference type="ARBA" id="ARBA00022475"/>
    </source>
</evidence>
<evidence type="ECO:0000256" key="1">
    <source>
        <dbReference type="ARBA" id="ARBA00004651"/>
    </source>
</evidence>
<feature type="transmembrane region" description="Helical" evidence="8">
    <location>
        <begin position="324"/>
        <end position="345"/>
    </location>
</feature>
<comment type="caution">
    <text evidence="10">The sequence shown here is derived from an EMBL/GenBank/DDBJ whole genome shotgun (WGS) entry which is preliminary data.</text>
</comment>
<feature type="transmembrane region" description="Helical" evidence="8">
    <location>
        <begin position="165"/>
        <end position="188"/>
    </location>
</feature>
<dbReference type="InterPro" id="IPR050297">
    <property type="entry name" value="LipidA_mod_glycosyltrf_83"/>
</dbReference>
<keyword evidence="3" id="KW-0328">Glycosyltransferase</keyword>
<feature type="transmembrane region" description="Helical" evidence="8">
    <location>
        <begin position="295"/>
        <end position="312"/>
    </location>
</feature>
<dbReference type="GO" id="GO:0016763">
    <property type="term" value="F:pentosyltransferase activity"/>
    <property type="evidence" value="ECO:0007669"/>
    <property type="project" value="TreeGrafter"/>
</dbReference>
<feature type="transmembrane region" description="Helical" evidence="8">
    <location>
        <begin position="208"/>
        <end position="230"/>
    </location>
</feature>
<dbReference type="PANTHER" id="PTHR33908">
    <property type="entry name" value="MANNOSYLTRANSFERASE YKCB-RELATED"/>
    <property type="match status" value="1"/>
</dbReference>
<evidence type="ECO:0000256" key="7">
    <source>
        <dbReference type="ARBA" id="ARBA00023136"/>
    </source>
</evidence>
<evidence type="ECO:0000256" key="4">
    <source>
        <dbReference type="ARBA" id="ARBA00022679"/>
    </source>
</evidence>
<comment type="subcellular location">
    <subcellularLocation>
        <location evidence="1">Cell membrane</location>
        <topology evidence="1">Multi-pass membrane protein</topology>
    </subcellularLocation>
</comment>
<gene>
    <name evidence="10" type="ORF">A3A77_01290</name>
</gene>
<feature type="transmembrane region" description="Helical" evidence="8">
    <location>
        <begin position="86"/>
        <end position="107"/>
    </location>
</feature>
<evidence type="ECO:0000313" key="10">
    <source>
        <dbReference type="EMBL" id="OGY13669.1"/>
    </source>
</evidence>
<dbReference type="InterPro" id="IPR038731">
    <property type="entry name" value="RgtA/B/C-like"/>
</dbReference>
<organism evidence="10 11">
    <name type="scientific">Candidatus Blackburnbacteria bacterium RIFCSPLOWO2_01_FULL_40_20</name>
    <dbReference type="NCBI Taxonomy" id="1797519"/>
    <lineage>
        <taxon>Bacteria</taxon>
        <taxon>Candidatus Blackburniibacteriota</taxon>
    </lineage>
</organism>
<evidence type="ECO:0000313" key="11">
    <source>
        <dbReference type="Proteomes" id="UP000178659"/>
    </source>
</evidence>
<dbReference type="Proteomes" id="UP000178659">
    <property type="component" value="Unassembled WGS sequence"/>
</dbReference>
<dbReference type="EMBL" id="MHCC01000012">
    <property type="protein sequence ID" value="OGY13669.1"/>
    <property type="molecule type" value="Genomic_DNA"/>
</dbReference>
<protein>
    <recommendedName>
        <fullName evidence="9">Glycosyltransferase RgtA/B/C/D-like domain-containing protein</fullName>
    </recommendedName>
</protein>
<keyword evidence="6 8" id="KW-1133">Transmembrane helix</keyword>
<evidence type="ECO:0000259" key="9">
    <source>
        <dbReference type="Pfam" id="PF13231"/>
    </source>
</evidence>
<proteinExistence type="predicted"/>
<keyword evidence="4" id="KW-0808">Transferase</keyword>
<evidence type="ECO:0000256" key="6">
    <source>
        <dbReference type="ARBA" id="ARBA00022989"/>
    </source>
</evidence>
<dbReference type="AlphaFoldDB" id="A0A1G1VE85"/>
<reference evidence="10 11" key="1">
    <citation type="journal article" date="2016" name="Nat. Commun.">
        <title>Thousands of microbial genomes shed light on interconnected biogeochemical processes in an aquifer system.</title>
        <authorList>
            <person name="Anantharaman K."/>
            <person name="Brown C.T."/>
            <person name="Hug L.A."/>
            <person name="Sharon I."/>
            <person name="Castelle C.J."/>
            <person name="Probst A.J."/>
            <person name="Thomas B.C."/>
            <person name="Singh A."/>
            <person name="Wilkins M.J."/>
            <person name="Karaoz U."/>
            <person name="Brodie E.L."/>
            <person name="Williams K.H."/>
            <person name="Hubbard S.S."/>
            <person name="Banfield J.F."/>
        </authorList>
    </citation>
    <scope>NUCLEOTIDE SEQUENCE [LARGE SCALE GENOMIC DNA]</scope>
</reference>
<feature type="transmembrane region" description="Helical" evidence="8">
    <location>
        <begin position="12"/>
        <end position="30"/>
    </location>
</feature>
<evidence type="ECO:0000256" key="3">
    <source>
        <dbReference type="ARBA" id="ARBA00022676"/>
    </source>
</evidence>
<name>A0A1G1VE85_9BACT</name>
<keyword evidence="5 8" id="KW-0812">Transmembrane</keyword>
<sequence>MTKIIKHPNSFIIGVILLSILALAFFLRFYNILSIPVFADEAIYIRWAQVMRAEATLRFLPLSDGKQPLFMWLVIPLFKVVSDPLIAGRLVSILSGLAGIAGTYLLAGRLLNNYRIALVASLFYAVSPFFVFFDRMALVDSMLASLGVWSLYFAVLTVQTLRLDFAMITGFFLGAAFITKSPSLFFLLLLPSTILVSNWIKNRKDIKVLGHIMVLWAVSAVIAFAVLNILRLGPNFHMIALRNKDYVFGLNEVLIHPLDPFQFHIKELLDWFLRLMPYSIFATSVLGIVTGWRKYKLEVLLLCLWILGPLFVQSEIAKVFTARYILYTIFPFFVLSAVFFERISVMLKGKYLIVMAILISVPALWTDNLLINKPEDSPLPKNERSGYLEAWTSGTGIREVADFIKQEHEKNPGWTIVVGTEGFFGTLPDGLQIYTTKVPNVLVKGVGISISTVDESLIGAKKAKDKVYLVVNSSRLSEKPENMGIKLIAAYPKAIKADGTRESLLLFEVQDEAIKIFDIKNAKNPERS</sequence>